<evidence type="ECO:0000313" key="3">
    <source>
        <dbReference type="Proteomes" id="UP000798808"/>
    </source>
</evidence>
<name>A0ABW9RRK4_9BACT</name>
<accession>A0ABW9RRK4</accession>
<protein>
    <recommendedName>
        <fullName evidence="4">Lipoprotein</fullName>
    </recommendedName>
</protein>
<evidence type="ECO:0000256" key="1">
    <source>
        <dbReference type="SAM" id="MobiDB-lite"/>
    </source>
</evidence>
<proteinExistence type="predicted"/>
<dbReference type="EMBL" id="SMLW01000528">
    <property type="protein sequence ID" value="MTI25605.1"/>
    <property type="molecule type" value="Genomic_DNA"/>
</dbReference>
<feature type="compositionally biased region" description="Basic residues" evidence="1">
    <location>
        <begin position="35"/>
        <end position="58"/>
    </location>
</feature>
<dbReference type="PROSITE" id="PS51257">
    <property type="entry name" value="PROKAR_LIPOPROTEIN"/>
    <property type="match status" value="1"/>
</dbReference>
<evidence type="ECO:0000313" key="2">
    <source>
        <dbReference type="EMBL" id="MTI25605.1"/>
    </source>
</evidence>
<comment type="caution">
    <text evidence="2">The sequence shown here is derived from an EMBL/GenBank/DDBJ whole genome shotgun (WGS) entry which is preliminary data.</text>
</comment>
<dbReference type="Proteomes" id="UP000798808">
    <property type="component" value="Unassembled WGS sequence"/>
</dbReference>
<feature type="region of interest" description="Disordered" evidence="1">
    <location>
        <begin position="35"/>
        <end position="103"/>
    </location>
</feature>
<gene>
    <name evidence="2" type="ORF">E1163_11685</name>
</gene>
<sequence length="103" mass="12151">MRRILTISFLVIVILVGCNRASYITVKHVKPVNHNRYYNKKKDKRKKRTKYVKVKILKQSKAVKPPREKPPKKKKDKKDKEQETEKSIPDETQNEADSTGLLY</sequence>
<feature type="compositionally biased region" description="Basic and acidic residues" evidence="1">
    <location>
        <begin position="78"/>
        <end position="89"/>
    </location>
</feature>
<dbReference type="RefSeq" id="WP_155171877.1">
    <property type="nucleotide sequence ID" value="NZ_BAAAFL010000022.1"/>
</dbReference>
<evidence type="ECO:0008006" key="4">
    <source>
        <dbReference type="Google" id="ProtNLM"/>
    </source>
</evidence>
<keyword evidence="3" id="KW-1185">Reference proteome</keyword>
<organism evidence="2 3">
    <name type="scientific">Fulvivirga kasyanovii</name>
    <dbReference type="NCBI Taxonomy" id="396812"/>
    <lineage>
        <taxon>Bacteria</taxon>
        <taxon>Pseudomonadati</taxon>
        <taxon>Bacteroidota</taxon>
        <taxon>Cytophagia</taxon>
        <taxon>Cytophagales</taxon>
        <taxon>Fulvivirgaceae</taxon>
        <taxon>Fulvivirga</taxon>
    </lineage>
</organism>
<reference evidence="2 3" key="1">
    <citation type="submission" date="2019-02" db="EMBL/GenBank/DDBJ databases">
        <authorList>
            <person name="Goldberg S.R."/>
            <person name="Haltli B.A."/>
            <person name="Correa H."/>
            <person name="Russell K.G."/>
        </authorList>
    </citation>
    <scope>NUCLEOTIDE SEQUENCE [LARGE SCALE GENOMIC DNA]</scope>
    <source>
        <strain evidence="2 3">JCM 16186</strain>
    </source>
</reference>